<name>A0AB34JUB0_PRYPA</name>
<gene>
    <name evidence="2" type="ORF">AB1Y20_020674</name>
</gene>
<dbReference type="Proteomes" id="UP001515480">
    <property type="component" value="Unassembled WGS sequence"/>
</dbReference>
<dbReference type="PROSITE" id="PS50097">
    <property type="entry name" value="BTB"/>
    <property type="match status" value="1"/>
</dbReference>
<dbReference type="EMBL" id="JBGBPQ010000004">
    <property type="protein sequence ID" value="KAL1525839.1"/>
    <property type="molecule type" value="Genomic_DNA"/>
</dbReference>
<dbReference type="CDD" id="cd18186">
    <property type="entry name" value="BTB_POZ_ZBTB_KLHL-like"/>
    <property type="match status" value="1"/>
</dbReference>
<evidence type="ECO:0000313" key="3">
    <source>
        <dbReference type="Proteomes" id="UP001515480"/>
    </source>
</evidence>
<dbReference type="InterPro" id="IPR044714">
    <property type="entry name" value="AtSIBP1-like"/>
</dbReference>
<dbReference type="SUPFAM" id="SSF54695">
    <property type="entry name" value="POZ domain"/>
    <property type="match status" value="1"/>
</dbReference>
<dbReference type="AlphaFoldDB" id="A0AB34JUB0"/>
<dbReference type="Pfam" id="PF00651">
    <property type="entry name" value="BTB"/>
    <property type="match status" value="1"/>
</dbReference>
<accession>A0AB34JUB0</accession>
<evidence type="ECO:0000313" key="2">
    <source>
        <dbReference type="EMBL" id="KAL1525839.1"/>
    </source>
</evidence>
<dbReference type="InterPro" id="IPR011333">
    <property type="entry name" value="SKP1/BTB/POZ_sf"/>
</dbReference>
<dbReference type="SMART" id="SM00225">
    <property type="entry name" value="BTB"/>
    <property type="match status" value="1"/>
</dbReference>
<reference evidence="2 3" key="1">
    <citation type="journal article" date="2024" name="Science">
        <title>Giant polyketide synthase enzymes in the biosynthesis of giant marine polyether toxins.</title>
        <authorList>
            <person name="Fallon T.R."/>
            <person name="Shende V.V."/>
            <person name="Wierzbicki I.H."/>
            <person name="Pendleton A.L."/>
            <person name="Watervoot N.F."/>
            <person name="Auber R.P."/>
            <person name="Gonzalez D.J."/>
            <person name="Wisecaver J.H."/>
            <person name="Moore B.S."/>
        </authorList>
    </citation>
    <scope>NUCLEOTIDE SEQUENCE [LARGE SCALE GENOMIC DNA]</scope>
    <source>
        <strain evidence="2 3">12B1</strain>
    </source>
</reference>
<dbReference type="PANTHER" id="PTHR46672">
    <property type="entry name" value="OS08G0495500 PROTEIN-RELATED"/>
    <property type="match status" value="1"/>
</dbReference>
<dbReference type="PANTHER" id="PTHR46672:SF8">
    <property type="entry name" value="BTB DOMAIN-CONTAINING PROTEIN"/>
    <property type="match status" value="1"/>
</dbReference>
<sequence length="350" mass="38601">MQSHSPIWTLIEEVDPMPLKAAEAAEASDVNFWSCGLHPVTQSTPLQLVVPRVAQYGVDESSLKQFLHATEWMIERGADPHAVAPASCTGVVSLRFEAKESFVEVGHAGKSALSLAVAVRAAMRASQLNRQRPEDYDWTDAMEVLTRLIELFCSVQRAVVERVSVDVSVINMWSRVASAAETHDVEILISSGKVTAHCAVLSAVSPVLSRMLGSEWCREGQLKKIELQETPLSALRLFIDLVYTGSTYEIFPVETALAAFELAHRWQCDGVVNMLERALCRMICEESFEAIATHAVRFELSLLIAACTKFATDSQPIRSQLAKGLLPPALVAMLQGSEGRPPRKKRRRAF</sequence>
<evidence type="ECO:0000259" key="1">
    <source>
        <dbReference type="PROSITE" id="PS50097"/>
    </source>
</evidence>
<organism evidence="2 3">
    <name type="scientific">Prymnesium parvum</name>
    <name type="common">Toxic golden alga</name>
    <dbReference type="NCBI Taxonomy" id="97485"/>
    <lineage>
        <taxon>Eukaryota</taxon>
        <taxon>Haptista</taxon>
        <taxon>Haptophyta</taxon>
        <taxon>Prymnesiophyceae</taxon>
        <taxon>Prymnesiales</taxon>
        <taxon>Prymnesiaceae</taxon>
        <taxon>Prymnesium</taxon>
    </lineage>
</organism>
<dbReference type="InterPro" id="IPR000210">
    <property type="entry name" value="BTB/POZ_dom"/>
</dbReference>
<keyword evidence="3" id="KW-1185">Reference proteome</keyword>
<proteinExistence type="predicted"/>
<dbReference type="Gene3D" id="3.30.710.10">
    <property type="entry name" value="Potassium Channel Kv1.1, Chain A"/>
    <property type="match status" value="1"/>
</dbReference>
<feature type="domain" description="BTB" evidence="1">
    <location>
        <begin position="183"/>
        <end position="245"/>
    </location>
</feature>
<comment type="caution">
    <text evidence="2">The sequence shown here is derived from an EMBL/GenBank/DDBJ whole genome shotgun (WGS) entry which is preliminary data.</text>
</comment>
<protein>
    <recommendedName>
        <fullName evidence="1">BTB domain-containing protein</fullName>
    </recommendedName>
</protein>